<organism evidence="3 4">
    <name type="scientific">Hymenobacter mellowenesis</name>
    <dbReference type="NCBI Taxonomy" id="3063995"/>
    <lineage>
        <taxon>Bacteria</taxon>
        <taxon>Pseudomonadati</taxon>
        <taxon>Bacteroidota</taxon>
        <taxon>Cytophagia</taxon>
        <taxon>Cytophagales</taxon>
        <taxon>Hymenobacteraceae</taxon>
        <taxon>Hymenobacter</taxon>
    </lineage>
</organism>
<dbReference type="InterPro" id="IPR000601">
    <property type="entry name" value="PKD_dom"/>
</dbReference>
<evidence type="ECO:0000313" key="4">
    <source>
        <dbReference type="Proteomes" id="UP001167796"/>
    </source>
</evidence>
<dbReference type="Pfam" id="PF18911">
    <property type="entry name" value="PKD_4"/>
    <property type="match status" value="1"/>
</dbReference>
<keyword evidence="4" id="KW-1185">Reference proteome</keyword>
<dbReference type="InterPro" id="IPR035986">
    <property type="entry name" value="PKD_dom_sf"/>
</dbReference>
<evidence type="ECO:0000313" key="3">
    <source>
        <dbReference type="EMBL" id="MDO7849836.1"/>
    </source>
</evidence>
<sequence>MAVASACSSSKKSDPQPNPVAEFTASRQVVDLNEAVVFTNTSTNAARYEWNFGNGRTSTDANPTTTYTTAGTYTVILKSYNSENVPAVKTFQVRAGSRRLYLVSIYALNFRDPAGLPWDPTSGPDVTIGYSVDGSTIVRSYTSGDLTPASLPYGTASRNEILGNNFSVYLYEYSNISSIPERLMYSNTISTAAPSANRDADGKGYYLSASPSGDYQVRVEYITQ</sequence>
<reference evidence="3" key="1">
    <citation type="submission" date="2023-07" db="EMBL/GenBank/DDBJ databases">
        <authorList>
            <person name="Kim M.K."/>
        </authorList>
    </citation>
    <scope>NUCLEOTIDE SEQUENCE</scope>
    <source>
        <strain evidence="3">M29</strain>
    </source>
</reference>
<dbReference type="Gene3D" id="2.60.40.10">
    <property type="entry name" value="Immunoglobulins"/>
    <property type="match status" value="1"/>
</dbReference>
<evidence type="ECO:0000259" key="2">
    <source>
        <dbReference type="PROSITE" id="PS50093"/>
    </source>
</evidence>
<feature type="region of interest" description="Disordered" evidence="1">
    <location>
        <begin position="1"/>
        <end position="20"/>
    </location>
</feature>
<gene>
    <name evidence="3" type="ORF">Q5H92_25980</name>
</gene>
<dbReference type="RefSeq" id="WP_305014497.1">
    <property type="nucleotide sequence ID" value="NZ_JAUQSX010000022.1"/>
</dbReference>
<name>A0ABT9AIZ1_9BACT</name>
<evidence type="ECO:0000256" key="1">
    <source>
        <dbReference type="SAM" id="MobiDB-lite"/>
    </source>
</evidence>
<dbReference type="EMBL" id="JAUQSX010000022">
    <property type="protein sequence ID" value="MDO7849836.1"/>
    <property type="molecule type" value="Genomic_DNA"/>
</dbReference>
<accession>A0ABT9AIZ1</accession>
<protein>
    <submittedName>
        <fullName evidence="3">PKD domain-containing protein</fullName>
    </submittedName>
</protein>
<dbReference type="InterPro" id="IPR022409">
    <property type="entry name" value="PKD/Chitinase_dom"/>
</dbReference>
<dbReference type="SUPFAM" id="SSF49299">
    <property type="entry name" value="PKD domain"/>
    <property type="match status" value="1"/>
</dbReference>
<proteinExistence type="predicted"/>
<feature type="compositionally biased region" description="Low complexity" evidence="1">
    <location>
        <begin position="1"/>
        <end position="10"/>
    </location>
</feature>
<dbReference type="InterPro" id="IPR013783">
    <property type="entry name" value="Ig-like_fold"/>
</dbReference>
<feature type="domain" description="PKD" evidence="2">
    <location>
        <begin position="18"/>
        <end position="93"/>
    </location>
</feature>
<dbReference type="Proteomes" id="UP001167796">
    <property type="component" value="Unassembled WGS sequence"/>
</dbReference>
<dbReference type="SMART" id="SM00089">
    <property type="entry name" value="PKD"/>
    <property type="match status" value="1"/>
</dbReference>
<dbReference type="PROSITE" id="PS50093">
    <property type="entry name" value="PKD"/>
    <property type="match status" value="1"/>
</dbReference>
<comment type="caution">
    <text evidence="3">The sequence shown here is derived from an EMBL/GenBank/DDBJ whole genome shotgun (WGS) entry which is preliminary data.</text>
</comment>